<evidence type="ECO:0000313" key="2">
    <source>
        <dbReference type="EMBL" id="KAF7118903.1"/>
    </source>
</evidence>
<evidence type="ECO:0000313" key="4">
    <source>
        <dbReference type="Proteomes" id="UP000630445"/>
    </source>
</evidence>
<comment type="caution">
    <text evidence="2">The sequence shown here is derived from an EMBL/GenBank/DDBJ whole genome shotgun (WGS) entry which is preliminary data.</text>
</comment>
<dbReference type="GO" id="GO:0004672">
    <property type="term" value="F:protein kinase activity"/>
    <property type="evidence" value="ECO:0007669"/>
    <property type="project" value="InterPro"/>
</dbReference>
<feature type="domain" description="Protein kinase" evidence="1">
    <location>
        <begin position="196"/>
        <end position="417"/>
    </location>
</feature>
<name>A0A8H6UCQ8_9EURO</name>
<organism evidence="2 4">
    <name type="scientific">Aspergillus hiratsukae</name>
    <dbReference type="NCBI Taxonomy" id="1194566"/>
    <lineage>
        <taxon>Eukaryota</taxon>
        <taxon>Fungi</taxon>
        <taxon>Dikarya</taxon>
        <taxon>Ascomycota</taxon>
        <taxon>Pezizomycotina</taxon>
        <taxon>Eurotiomycetes</taxon>
        <taxon>Eurotiomycetidae</taxon>
        <taxon>Eurotiales</taxon>
        <taxon>Aspergillaceae</taxon>
        <taxon>Aspergillus</taxon>
        <taxon>Aspergillus subgen. Fumigati</taxon>
    </lineage>
</organism>
<gene>
    <name evidence="2" type="ORF">CNMCM5793_008539</name>
    <name evidence="3" type="ORF">CNMCM6106_004314</name>
</gene>
<dbReference type="PROSITE" id="PS50011">
    <property type="entry name" value="PROTEIN_KINASE_DOM"/>
    <property type="match status" value="1"/>
</dbReference>
<dbReference type="Proteomes" id="UP000630445">
    <property type="component" value="Unassembled WGS sequence"/>
</dbReference>
<dbReference type="OrthoDB" id="1911848at2759"/>
<dbReference type="PANTHER" id="PTHR37542">
    <property type="entry name" value="HELO DOMAIN-CONTAINING PROTEIN-RELATED"/>
    <property type="match status" value="1"/>
</dbReference>
<protein>
    <recommendedName>
        <fullName evidence="1">Protein kinase domain-containing protein</fullName>
    </recommendedName>
</protein>
<dbReference type="PANTHER" id="PTHR37542:SF1">
    <property type="entry name" value="PRION-INHIBITION AND PROPAGATION HELO DOMAIN-CONTAINING PROTEIN"/>
    <property type="match status" value="1"/>
</dbReference>
<evidence type="ECO:0000259" key="1">
    <source>
        <dbReference type="PROSITE" id="PS50011"/>
    </source>
</evidence>
<dbReference type="SUPFAM" id="SSF56112">
    <property type="entry name" value="Protein kinase-like (PK-like)"/>
    <property type="match status" value="1"/>
</dbReference>
<dbReference type="AlphaFoldDB" id="A0A8H6UCQ8"/>
<dbReference type="EMBL" id="JACBAF010002040">
    <property type="protein sequence ID" value="KAF7169389.1"/>
    <property type="molecule type" value="Genomic_DNA"/>
</dbReference>
<accession>A0A8H6UCQ8</accession>
<reference evidence="2" key="1">
    <citation type="submission" date="2020-06" db="EMBL/GenBank/DDBJ databases">
        <title>Draft genome sequences of strains closely related to Aspergillus parafelis and Aspergillus hiratsukae.</title>
        <authorList>
            <person name="Dos Santos R.A.C."/>
            <person name="Rivero-Menendez O."/>
            <person name="Steenwyk J.L."/>
            <person name="Mead M.E."/>
            <person name="Goldman G.H."/>
            <person name="Alastruey-Izquierdo A."/>
            <person name="Rokas A."/>
        </authorList>
    </citation>
    <scope>NUCLEOTIDE SEQUENCE</scope>
    <source>
        <strain evidence="2">CNM-CM5793</strain>
        <strain evidence="3">CNM-CM6106</strain>
    </source>
</reference>
<dbReference type="Gene3D" id="1.10.510.10">
    <property type="entry name" value="Transferase(Phosphotransferase) domain 1"/>
    <property type="match status" value="1"/>
</dbReference>
<keyword evidence="4" id="KW-1185">Reference proteome</keyword>
<sequence length="417" mass="47189">MEVGGLVLAVTGALDICLKYGKKLVTLCREQRNLESDLEEISLTFEGLWIKTEIQLQSVKALWTDLPPALQAHYSDAVSRLQLKITGAFKTYERVTTFANAAHRIQHRVRAVYLKRHLQQIVLDLEEWQKRFDPSWYLITRIANPAVDQQLGSSVSSGDPSMMRRLKMMRKAIQACHSGHDVKEGSVFKNAGIIAHSMSRISGTNTFLSTYRQNSRPVLLDRTCYKADAVGIDARKNVRDLARLFLHVEPDTFGLLKCSGVVELREEGNTQFQYVFEIPEGLSTPKTLRCLLRESAQCSLSQRFQLAKHLARSVMFLHATGFVHKNIRPETVIVFANSTGSIDSSFLIGFESIRKEGGSTERIGDLEWERNLYRHPMRQGLLPEAVFTMEHDIYSLGVCLLASWGCGPRSSEWRAML</sequence>
<dbReference type="EMBL" id="JACBAD010002056">
    <property type="protein sequence ID" value="KAF7118903.1"/>
    <property type="molecule type" value="Genomic_DNA"/>
</dbReference>
<dbReference type="InterPro" id="IPR000719">
    <property type="entry name" value="Prot_kinase_dom"/>
</dbReference>
<dbReference type="InterPro" id="IPR011009">
    <property type="entry name" value="Kinase-like_dom_sf"/>
</dbReference>
<dbReference type="GO" id="GO:0005524">
    <property type="term" value="F:ATP binding"/>
    <property type="evidence" value="ECO:0007669"/>
    <property type="project" value="InterPro"/>
</dbReference>
<evidence type="ECO:0000313" key="3">
    <source>
        <dbReference type="EMBL" id="KAF7169389.1"/>
    </source>
</evidence>
<dbReference type="Proteomes" id="UP000662466">
    <property type="component" value="Unassembled WGS sequence"/>
</dbReference>
<proteinExistence type="predicted"/>